<name>A0ABQ5HW26_9ASTR</name>
<proteinExistence type="predicted"/>
<dbReference type="Pfam" id="PF02992">
    <property type="entry name" value="Transposase_21"/>
    <property type="match status" value="1"/>
</dbReference>
<dbReference type="Proteomes" id="UP001151760">
    <property type="component" value="Unassembled WGS sequence"/>
</dbReference>
<evidence type="ECO:0000313" key="2">
    <source>
        <dbReference type="EMBL" id="GJT92046.1"/>
    </source>
</evidence>
<dbReference type="PANTHER" id="PTHR48258">
    <property type="entry name" value="DUF4218 DOMAIN-CONTAINING PROTEIN-RELATED"/>
    <property type="match status" value="1"/>
</dbReference>
<gene>
    <name evidence="2" type="ORF">Tco_1080891</name>
</gene>
<evidence type="ECO:0000259" key="1">
    <source>
        <dbReference type="Pfam" id="PF13960"/>
    </source>
</evidence>
<dbReference type="InterPro" id="IPR004242">
    <property type="entry name" value="Transposase_21"/>
</dbReference>
<reference evidence="2" key="2">
    <citation type="submission" date="2022-01" db="EMBL/GenBank/DDBJ databases">
        <authorList>
            <person name="Yamashiro T."/>
            <person name="Shiraishi A."/>
            <person name="Satake H."/>
            <person name="Nakayama K."/>
        </authorList>
    </citation>
    <scope>NUCLEOTIDE SEQUENCE</scope>
</reference>
<dbReference type="InterPro" id="IPR025452">
    <property type="entry name" value="DUF4218"/>
</dbReference>
<keyword evidence="2" id="KW-0695">RNA-directed DNA polymerase</keyword>
<feature type="domain" description="DUF4218" evidence="1">
    <location>
        <begin position="302"/>
        <end position="403"/>
    </location>
</feature>
<keyword evidence="3" id="KW-1185">Reference proteome</keyword>
<dbReference type="Pfam" id="PF13960">
    <property type="entry name" value="DUF4218"/>
    <property type="match status" value="1"/>
</dbReference>
<dbReference type="EMBL" id="BQNB010020073">
    <property type="protein sequence ID" value="GJT92046.1"/>
    <property type="molecule type" value="Genomic_DNA"/>
</dbReference>
<dbReference type="GO" id="GO:0003964">
    <property type="term" value="F:RNA-directed DNA polymerase activity"/>
    <property type="evidence" value="ECO:0007669"/>
    <property type="project" value="UniProtKB-KW"/>
</dbReference>
<dbReference type="PANTHER" id="PTHR48258:SF9">
    <property type="entry name" value="OS01G0348150 PROTEIN"/>
    <property type="match status" value="1"/>
</dbReference>
<organism evidence="2 3">
    <name type="scientific">Tanacetum coccineum</name>
    <dbReference type="NCBI Taxonomy" id="301880"/>
    <lineage>
        <taxon>Eukaryota</taxon>
        <taxon>Viridiplantae</taxon>
        <taxon>Streptophyta</taxon>
        <taxon>Embryophyta</taxon>
        <taxon>Tracheophyta</taxon>
        <taxon>Spermatophyta</taxon>
        <taxon>Magnoliopsida</taxon>
        <taxon>eudicotyledons</taxon>
        <taxon>Gunneridae</taxon>
        <taxon>Pentapetalae</taxon>
        <taxon>asterids</taxon>
        <taxon>campanulids</taxon>
        <taxon>Asterales</taxon>
        <taxon>Asteraceae</taxon>
        <taxon>Asteroideae</taxon>
        <taxon>Anthemideae</taxon>
        <taxon>Anthemidinae</taxon>
        <taxon>Tanacetum</taxon>
    </lineage>
</organism>
<protein>
    <submittedName>
        <fullName evidence="2">Reverse transcriptase domain-containing protein</fullName>
    </submittedName>
</protein>
<comment type="caution">
    <text evidence="2">The sequence shown here is derived from an EMBL/GenBank/DDBJ whole genome shotgun (WGS) entry which is preliminary data.</text>
</comment>
<reference evidence="2" key="1">
    <citation type="journal article" date="2022" name="Int. J. Mol. Sci.">
        <title>Draft Genome of Tanacetum Coccineum: Genomic Comparison of Closely Related Tanacetum-Family Plants.</title>
        <authorList>
            <person name="Yamashiro T."/>
            <person name="Shiraishi A."/>
            <person name="Nakayama K."/>
            <person name="Satake H."/>
        </authorList>
    </citation>
    <scope>NUCLEOTIDE SEQUENCE</scope>
</reference>
<keyword evidence="2" id="KW-0548">Nucleotidyltransferase</keyword>
<sequence length="423" mass="48520">MGTNRTNKSYVDGVAVFIDYAVHNLQKMGNIDLRVNKRHLLIPCPCTKCLNHIEHKVEEVHAPEPVNDTTEFVDDTDFALDIPTDGPATVEMVNATKDNFDEDDLVKWKVDNKIHKVYENIPAKRITDGVVRHPVDSQAWRTMDDKFPKTVEDPRNLRLGISADGVDINTRNRHHNDTREMISMFLDRSEESTIPNTRQNVAESQVGSLLHVPGKMKDGVNAGLDMAELGVKPELFVMQEEDKTTLPLAGYTLMNIEKDTFCETLHNMRVPQGYCSNFSSLVNLKDRKLIGLKSHDYHMLIKEMILQELYKMQAKLVVTLCLLKKVFPSSFFDIMIHLTVQLTREVKLCGPICFRWMYPFERCMKVIKGHVRNIKKPKGFIAEETITEETIEVFKEYHKSIETIGILPDKHETDENEEGKPLL</sequence>
<evidence type="ECO:0000313" key="3">
    <source>
        <dbReference type="Proteomes" id="UP001151760"/>
    </source>
</evidence>
<accession>A0ABQ5HW26</accession>
<keyword evidence="2" id="KW-0808">Transferase</keyword>